<feature type="compositionally biased region" description="Polar residues" evidence="2">
    <location>
        <begin position="1"/>
        <end position="17"/>
    </location>
</feature>
<feature type="compositionally biased region" description="Low complexity" evidence="2">
    <location>
        <begin position="165"/>
        <end position="174"/>
    </location>
</feature>
<feature type="compositionally biased region" description="Basic and acidic residues" evidence="2">
    <location>
        <begin position="306"/>
        <end position="316"/>
    </location>
</feature>
<feature type="compositionally biased region" description="Basic and acidic residues" evidence="2">
    <location>
        <begin position="125"/>
        <end position="146"/>
    </location>
</feature>
<dbReference type="EMBL" id="MIGC01001716">
    <property type="protein sequence ID" value="PHJ22357.1"/>
    <property type="molecule type" value="Genomic_DNA"/>
</dbReference>
<proteinExistence type="predicted"/>
<evidence type="ECO:0000313" key="3">
    <source>
        <dbReference type="EMBL" id="PHJ22357.1"/>
    </source>
</evidence>
<feature type="coiled-coil region" evidence="1">
    <location>
        <begin position="727"/>
        <end position="769"/>
    </location>
</feature>
<feature type="compositionally biased region" description="Basic and acidic residues" evidence="2">
    <location>
        <begin position="222"/>
        <end position="241"/>
    </location>
</feature>
<dbReference type="AlphaFoldDB" id="A0A2C6KZI1"/>
<evidence type="ECO:0000256" key="2">
    <source>
        <dbReference type="SAM" id="MobiDB-lite"/>
    </source>
</evidence>
<dbReference type="RefSeq" id="XP_067924034.1">
    <property type="nucleotide sequence ID" value="XM_068063999.1"/>
</dbReference>
<dbReference type="OrthoDB" id="10419359at2759"/>
<keyword evidence="1" id="KW-0175">Coiled coil</keyword>
<accession>A0A2C6KZI1</accession>
<feature type="compositionally biased region" description="Basic residues" evidence="2">
    <location>
        <begin position="570"/>
        <end position="581"/>
    </location>
</feature>
<gene>
    <name evidence="3" type="ORF">CSUI_003804</name>
</gene>
<comment type="caution">
    <text evidence="3">The sequence shown here is derived from an EMBL/GenBank/DDBJ whole genome shotgun (WGS) entry which is preliminary data.</text>
</comment>
<feature type="compositionally biased region" description="Basic residues" evidence="2">
    <location>
        <begin position="667"/>
        <end position="676"/>
    </location>
</feature>
<organism evidence="3 4">
    <name type="scientific">Cystoisospora suis</name>
    <dbReference type="NCBI Taxonomy" id="483139"/>
    <lineage>
        <taxon>Eukaryota</taxon>
        <taxon>Sar</taxon>
        <taxon>Alveolata</taxon>
        <taxon>Apicomplexa</taxon>
        <taxon>Conoidasida</taxon>
        <taxon>Coccidia</taxon>
        <taxon>Eucoccidiorida</taxon>
        <taxon>Eimeriorina</taxon>
        <taxon>Sarcocystidae</taxon>
        <taxon>Cystoisospora</taxon>
    </lineage>
</organism>
<name>A0A2C6KZI1_9APIC</name>
<feature type="compositionally biased region" description="Basic and acidic residues" evidence="2">
    <location>
        <begin position="345"/>
        <end position="462"/>
    </location>
</feature>
<feature type="compositionally biased region" description="Basic and acidic residues" evidence="2">
    <location>
        <begin position="517"/>
        <end position="533"/>
    </location>
</feature>
<feature type="compositionally biased region" description="Basic and acidic residues" evidence="2">
    <location>
        <begin position="90"/>
        <end position="114"/>
    </location>
</feature>
<feature type="compositionally biased region" description="Basic residues" evidence="2">
    <location>
        <begin position="605"/>
        <end position="615"/>
    </location>
</feature>
<sequence>MRSSDTPDNPEKTLNASQHRKQEEGKTPRQSASQGRETARERSRRTGEVEEAEGEHSSGRKEAKVRGRGAPAEDVGGQGEPQVNDEDDVAERAPQVHKEHRRTSGTERGSDRKGQNASEEASSARIRDVHSSADGRPSEKDADGHSNVRTTHRRSEKLKERETPAAAAAEGQQGEDSKQQIAEVSREKRPEDSSPGEDEGKEEDEIRPPQENDGGETASPSPERHPASNENSEADRETLALQKHVKELLRAVEAEAATTGVRGHGSQRGSVMALKERGLVRQLKGEFVPREVPEETIRGTPISMRRKGDLSEDGSPKSRGSVKRRHRRRSVPGHLSDQSNRSPRTARDDRGRGSGRGGEKGGRGNDERGETRKGLDKRGSIVDGSDTPRRRASRDEAKRLSKEGEESIDERPSPPGRGEDKKDGGETERAGDGDGLDHLDKSRERLQAGTRRADSPKKDRKEKSRRSGRRASQVSTSAPEEEKPLRRSSQGEENGLMPPREKKVFSRSTSKGETSQEETRLEDKHDSRDESKRQSSSPDGECAREPRQREKRKDQKQEERGGSLEPPHMPRSRKSHSRSGQRRSSAEAGDGSRAEDRDSSLRADSRHRRHKRSSRRSSAEGRPEDEVSQGEDGQGKDRTEYRRRRERSDSRDTSRAASTPGSDRERRHSRRQSMTHRHPDGASVLDDSALAGPDDANVTTLIAKAMRELNAVDFLTRRPDGVGRRAAERARATQDRLENDVRRILKALAAAKEANLAEAERKVDALESGQVEIRVLPKRGDSPRSSVEDLTVKTVKDRPTAAKKTVAARQLQQLAELRRKTADVSAAMPGVKAFRPLKSAPGKTKPPSPVFPAKKLGVTRRNPGHDEHGKSPVLPSSPRRKGSLLSVPPG</sequence>
<feature type="compositionally biased region" description="Basic and acidic residues" evidence="2">
    <location>
        <begin position="590"/>
        <end position="604"/>
    </location>
</feature>
<dbReference type="GeneID" id="94427210"/>
<reference evidence="3 4" key="1">
    <citation type="journal article" date="2017" name="Int. J. Parasitol.">
        <title>The genome of the protozoan parasite Cystoisospora suis and a reverse vaccinology approach to identify vaccine candidates.</title>
        <authorList>
            <person name="Palmieri N."/>
            <person name="Shrestha A."/>
            <person name="Ruttkowski B."/>
            <person name="Beck T."/>
            <person name="Vogl C."/>
            <person name="Tomley F."/>
            <person name="Blake D.P."/>
            <person name="Joachim A."/>
        </authorList>
    </citation>
    <scope>NUCLEOTIDE SEQUENCE [LARGE SCALE GENOMIC DNA]</scope>
    <source>
        <strain evidence="3 4">Wien I</strain>
    </source>
</reference>
<keyword evidence="4" id="KW-1185">Reference proteome</keyword>
<feature type="compositionally biased region" description="Basic residues" evidence="2">
    <location>
        <begin position="320"/>
        <end position="331"/>
    </location>
</feature>
<protein>
    <submittedName>
        <fullName evidence="3">Uncharacterized protein</fullName>
    </submittedName>
</protein>
<feature type="compositionally biased region" description="Basic and acidic residues" evidence="2">
    <location>
        <begin position="285"/>
        <end position="297"/>
    </location>
</feature>
<feature type="compositionally biased region" description="Acidic residues" evidence="2">
    <location>
        <begin position="194"/>
        <end position="203"/>
    </location>
</feature>
<feature type="compositionally biased region" description="Basic and acidic residues" evidence="2">
    <location>
        <begin position="37"/>
        <end position="65"/>
    </location>
</feature>
<feature type="compositionally biased region" description="Basic and acidic residues" evidence="2">
    <location>
        <begin position="541"/>
        <end position="562"/>
    </location>
</feature>
<evidence type="ECO:0000313" key="4">
    <source>
        <dbReference type="Proteomes" id="UP000221165"/>
    </source>
</evidence>
<dbReference type="VEuPathDB" id="ToxoDB:CSUI_003804"/>
<feature type="region of interest" description="Disordered" evidence="2">
    <location>
        <begin position="827"/>
        <end position="890"/>
    </location>
</feature>
<dbReference type="Proteomes" id="UP000221165">
    <property type="component" value="Unassembled WGS sequence"/>
</dbReference>
<feature type="region of interest" description="Disordered" evidence="2">
    <location>
        <begin position="1"/>
        <end position="241"/>
    </location>
</feature>
<feature type="region of interest" description="Disordered" evidence="2">
    <location>
        <begin position="285"/>
        <end position="694"/>
    </location>
</feature>
<evidence type="ECO:0000256" key="1">
    <source>
        <dbReference type="SAM" id="Coils"/>
    </source>
</evidence>